<sequence length="284" mass="29395">MLHPTAEAHRGGMVLCSVLTEWVSALADLVLEQHCAGCGGLDGPLCAACREVVDRGPWRCPARFGCPPVWAAGAYTGRGRAVLLAFKNGGYRALAEPLSRGLAAAVRAAAPTAERISLVPVPGRRSAVRKRGYDPVRTVGAAAAVRLRAQGVAARVVCPLRYSRPTRDQVGLGAAARWANLSGAMRARWPGKSPAVGDAVVVVDDVLTTGATLAEAARALTAAGIRVAGAAVVAERLCHVVTDPSQTATAGPARSPPGGAPHAMCREIQKSRWKTVPDNRAISG</sequence>
<dbReference type="Gene3D" id="3.40.50.2020">
    <property type="match status" value="1"/>
</dbReference>
<dbReference type="PANTHER" id="PTHR47505">
    <property type="entry name" value="DNA UTILIZATION PROTEIN YHGH"/>
    <property type="match status" value="1"/>
</dbReference>
<organism evidence="3">
    <name type="scientific">Thermobifida fusca (strain YX)</name>
    <dbReference type="NCBI Taxonomy" id="269800"/>
    <lineage>
        <taxon>Bacteria</taxon>
        <taxon>Bacillati</taxon>
        <taxon>Actinomycetota</taxon>
        <taxon>Actinomycetes</taxon>
        <taxon>Streptosporangiales</taxon>
        <taxon>Nocardiopsidaceae</taxon>
        <taxon>Thermobifida</taxon>
    </lineage>
</organism>
<dbReference type="EMBL" id="CP000088">
    <property type="protein sequence ID" value="AAZ56526.1"/>
    <property type="molecule type" value="Genomic_DNA"/>
</dbReference>
<feature type="domain" description="Phosphoribosyltransferase" evidence="2">
    <location>
        <begin position="149"/>
        <end position="238"/>
    </location>
</feature>
<evidence type="ECO:0000259" key="2">
    <source>
        <dbReference type="Pfam" id="PF00156"/>
    </source>
</evidence>
<dbReference type="KEGG" id="tfu:Tfu_2493"/>
<evidence type="ECO:0000313" key="3">
    <source>
        <dbReference type="EMBL" id="AAZ56526.1"/>
    </source>
</evidence>
<dbReference type="eggNOG" id="COG1040">
    <property type="taxonomic scope" value="Bacteria"/>
</dbReference>
<dbReference type="HOGENOM" id="CLU_054549_3_0_11"/>
<dbReference type="SUPFAM" id="SSF53271">
    <property type="entry name" value="PRTase-like"/>
    <property type="match status" value="1"/>
</dbReference>
<gene>
    <name evidence="3" type="ordered locus">Tfu_2493</name>
</gene>
<dbReference type="AlphaFoldDB" id="Q47LZ6"/>
<evidence type="ECO:0000256" key="1">
    <source>
        <dbReference type="ARBA" id="ARBA00008007"/>
    </source>
</evidence>
<dbReference type="STRING" id="269800.Tfu_2493"/>
<dbReference type="InterPro" id="IPR000836">
    <property type="entry name" value="PRTase_dom"/>
</dbReference>
<dbReference type="InterPro" id="IPR029057">
    <property type="entry name" value="PRTase-like"/>
</dbReference>
<reference evidence="3" key="1">
    <citation type="submission" date="2005-07" db="EMBL/GenBank/DDBJ databases">
        <title>Complete sequence of Thermobifida fusca YX.</title>
        <authorList>
            <consortium name="US DOE Joint Genome Institute"/>
            <person name="Copeland A."/>
            <person name="Lucas S."/>
            <person name="Lapidus A."/>
            <person name="Barry K."/>
            <person name="Detter J.C."/>
            <person name="Glavina T."/>
            <person name="Hammon N."/>
            <person name="Israni S."/>
            <person name="Pitluck S."/>
            <person name="Di Bartolo G."/>
            <person name="Chain P."/>
            <person name="Schmutz J."/>
            <person name="Larimer F."/>
            <person name="Land M."/>
            <person name="Lykidis A."/>
            <person name="Richardson P."/>
        </authorList>
    </citation>
    <scope>NUCLEOTIDE SEQUENCE</scope>
    <source>
        <strain evidence="3">YX</strain>
    </source>
</reference>
<proteinExistence type="inferred from homology"/>
<comment type="similarity">
    <text evidence="1">Belongs to the ComF/GntX family.</text>
</comment>
<dbReference type="InterPro" id="IPR051910">
    <property type="entry name" value="ComF/GntX_DNA_util-trans"/>
</dbReference>
<accession>Q47LZ6</accession>
<protein>
    <recommendedName>
        <fullName evidence="2">Phosphoribosyltransferase domain-containing protein</fullName>
    </recommendedName>
</protein>
<dbReference type="Pfam" id="PF00156">
    <property type="entry name" value="Pribosyltran"/>
    <property type="match status" value="1"/>
</dbReference>
<name>Q47LZ6_THEFY</name>
<dbReference type="PANTHER" id="PTHR47505:SF1">
    <property type="entry name" value="DNA UTILIZATION PROTEIN YHGH"/>
    <property type="match status" value="1"/>
</dbReference>